<comment type="catalytic activity">
    <reaction evidence="8">
        <text>L-aspartate(89)-[ribosomal protein uS12]-hydrogen + (sulfur carrier)-SH + AH2 + 2 S-adenosyl-L-methionine = 3-methylsulfanyl-L-aspartate(89)-[ribosomal protein uS12]-hydrogen + (sulfur carrier)-H + 5'-deoxyadenosine + L-methionine + A + S-adenosyl-L-homocysteine + 2 H(+)</text>
        <dbReference type="Rhea" id="RHEA:37087"/>
        <dbReference type="Rhea" id="RHEA-COMP:10460"/>
        <dbReference type="Rhea" id="RHEA-COMP:10461"/>
        <dbReference type="Rhea" id="RHEA-COMP:14737"/>
        <dbReference type="Rhea" id="RHEA-COMP:14739"/>
        <dbReference type="ChEBI" id="CHEBI:13193"/>
        <dbReference type="ChEBI" id="CHEBI:15378"/>
        <dbReference type="ChEBI" id="CHEBI:17319"/>
        <dbReference type="ChEBI" id="CHEBI:17499"/>
        <dbReference type="ChEBI" id="CHEBI:29917"/>
        <dbReference type="ChEBI" id="CHEBI:29961"/>
        <dbReference type="ChEBI" id="CHEBI:57844"/>
        <dbReference type="ChEBI" id="CHEBI:57856"/>
        <dbReference type="ChEBI" id="CHEBI:59789"/>
        <dbReference type="ChEBI" id="CHEBI:64428"/>
        <dbReference type="ChEBI" id="CHEBI:73599"/>
        <dbReference type="EC" id="2.8.4.4"/>
    </reaction>
</comment>
<dbReference type="FunFam" id="3.40.50.12160:FF:000002">
    <property type="entry name" value="Ribosomal protein S12 methylthiotransferase RimO"/>
    <property type="match status" value="1"/>
</dbReference>
<evidence type="ECO:0000256" key="4">
    <source>
        <dbReference type="ARBA" id="ARBA00022691"/>
    </source>
</evidence>
<dbReference type="HAMAP" id="MF_01865">
    <property type="entry name" value="MTTase_RimO"/>
    <property type="match status" value="1"/>
</dbReference>
<dbReference type="SFLD" id="SFLDG01061">
    <property type="entry name" value="methylthiotransferase"/>
    <property type="match status" value="1"/>
</dbReference>
<feature type="binding site" evidence="8">
    <location>
        <position position="50"/>
    </location>
    <ligand>
        <name>[4Fe-4S] cluster</name>
        <dbReference type="ChEBI" id="CHEBI:49883"/>
        <label>1</label>
    </ligand>
</feature>
<feature type="binding site" evidence="8">
    <location>
        <position position="151"/>
    </location>
    <ligand>
        <name>[4Fe-4S] cluster</name>
        <dbReference type="ChEBI" id="CHEBI:49883"/>
        <label>2</label>
        <note>4Fe-4S-S-AdoMet</note>
    </ligand>
</feature>
<evidence type="ECO:0000256" key="3">
    <source>
        <dbReference type="ARBA" id="ARBA00022679"/>
    </source>
</evidence>
<dbReference type="InterPro" id="IPR005840">
    <property type="entry name" value="Ribosomal_uS12_MeSTrfase_RimO"/>
</dbReference>
<evidence type="ECO:0000256" key="8">
    <source>
        <dbReference type="HAMAP-Rule" id="MF_01865"/>
    </source>
</evidence>
<dbReference type="GO" id="GO:0006400">
    <property type="term" value="P:tRNA modification"/>
    <property type="evidence" value="ECO:0007669"/>
    <property type="project" value="InterPro"/>
</dbReference>
<dbReference type="GO" id="GO:0005829">
    <property type="term" value="C:cytosol"/>
    <property type="evidence" value="ECO:0007669"/>
    <property type="project" value="TreeGrafter"/>
</dbReference>
<dbReference type="SFLD" id="SFLDG01082">
    <property type="entry name" value="B12-binding_domain_containing"/>
    <property type="match status" value="1"/>
</dbReference>
<dbReference type="EC" id="2.8.4.4" evidence="8"/>
<dbReference type="Gene3D" id="3.80.30.20">
    <property type="entry name" value="tm_1862 like domain"/>
    <property type="match status" value="1"/>
</dbReference>
<feature type="domain" description="Radical SAM core" evidence="11">
    <location>
        <begin position="133"/>
        <end position="374"/>
    </location>
</feature>
<dbReference type="InterPro" id="IPR013848">
    <property type="entry name" value="Methylthiotransferase_N"/>
</dbReference>
<keyword evidence="12" id="KW-0687">Ribonucleoprotein</keyword>
<keyword evidence="6 8" id="KW-0408">Iron</keyword>
<dbReference type="FunFam" id="2.40.50.140:FF:000060">
    <property type="entry name" value="Ribosomal protein S12 methylthiotransferase RimO"/>
    <property type="match status" value="1"/>
</dbReference>
<feature type="binding site" evidence="8">
    <location>
        <position position="147"/>
    </location>
    <ligand>
        <name>[4Fe-4S] cluster</name>
        <dbReference type="ChEBI" id="CHEBI:49883"/>
        <label>2</label>
        <note>4Fe-4S-S-AdoMet</note>
    </ligand>
</feature>
<gene>
    <name evidence="12" type="primary">rimO_1</name>
    <name evidence="8" type="synonym">rimO</name>
    <name evidence="12" type="ORF">NCTC4101_00628</name>
</gene>
<feature type="domain" description="TRAM" evidence="9">
    <location>
        <begin position="377"/>
        <end position="443"/>
    </location>
</feature>
<feature type="binding site" evidence="8">
    <location>
        <position position="79"/>
    </location>
    <ligand>
        <name>[4Fe-4S] cluster</name>
        <dbReference type="ChEBI" id="CHEBI:49883"/>
        <label>1</label>
    </ligand>
</feature>
<evidence type="ECO:0000259" key="9">
    <source>
        <dbReference type="PROSITE" id="PS50926"/>
    </source>
</evidence>
<dbReference type="PROSITE" id="PS50926">
    <property type="entry name" value="TRAM"/>
    <property type="match status" value="1"/>
</dbReference>
<feature type="binding site" evidence="8">
    <location>
        <position position="14"/>
    </location>
    <ligand>
        <name>[4Fe-4S] cluster</name>
        <dbReference type="ChEBI" id="CHEBI:49883"/>
        <label>1</label>
    </ligand>
</feature>
<organism evidence="12">
    <name type="scientific">uncultured Avibacterium sp</name>
    <dbReference type="NCBI Taxonomy" id="1936169"/>
    <lineage>
        <taxon>Bacteria</taxon>
        <taxon>Pseudomonadati</taxon>
        <taxon>Pseudomonadota</taxon>
        <taxon>Gammaproteobacteria</taxon>
        <taxon>Pasteurellales</taxon>
        <taxon>Pasteurellaceae</taxon>
        <taxon>Avibacterium</taxon>
        <taxon>environmental samples</taxon>
    </lineage>
</organism>
<dbReference type="SUPFAM" id="SSF102114">
    <property type="entry name" value="Radical SAM enzymes"/>
    <property type="match status" value="1"/>
</dbReference>
<dbReference type="InterPro" id="IPR020612">
    <property type="entry name" value="Methylthiotransferase_CS"/>
</dbReference>
<comment type="similarity">
    <text evidence="8">Belongs to the methylthiotransferase family. RimO subfamily.</text>
</comment>
<dbReference type="FunFam" id="3.80.30.20:FF:000001">
    <property type="entry name" value="tRNA-2-methylthio-N(6)-dimethylallyladenosine synthase 2"/>
    <property type="match status" value="1"/>
</dbReference>
<dbReference type="GO" id="GO:0051539">
    <property type="term" value="F:4 iron, 4 sulfur cluster binding"/>
    <property type="evidence" value="ECO:0007669"/>
    <property type="project" value="UniProtKB-UniRule"/>
</dbReference>
<dbReference type="SFLD" id="SFLDS00029">
    <property type="entry name" value="Radical_SAM"/>
    <property type="match status" value="1"/>
</dbReference>
<dbReference type="InterPro" id="IPR058240">
    <property type="entry name" value="rSAM_sf"/>
</dbReference>
<keyword evidence="4 8" id="KW-0949">S-adenosyl-L-methionine</keyword>
<accession>A0A486XBD0</accession>
<dbReference type="AlphaFoldDB" id="A0A486XBD0"/>
<reference evidence="12" key="1">
    <citation type="submission" date="2019-03" db="EMBL/GenBank/DDBJ databases">
        <authorList>
            <consortium name="Pathogen Informatics"/>
        </authorList>
    </citation>
    <scope>NUCLEOTIDE SEQUENCE</scope>
    <source>
        <strain evidence="12">Unknown</strain>
    </source>
</reference>
<dbReference type="Pfam" id="PF00919">
    <property type="entry name" value="UPF0004"/>
    <property type="match status" value="1"/>
</dbReference>
<dbReference type="Gene3D" id="2.40.50.140">
    <property type="entry name" value="Nucleic acid-binding proteins"/>
    <property type="match status" value="1"/>
</dbReference>
<keyword evidence="2 8" id="KW-0963">Cytoplasm</keyword>
<dbReference type="SFLD" id="SFLDF00274">
    <property type="entry name" value="ribosomal_protein_S12_methylth"/>
    <property type="match status" value="1"/>
</dbReference>
<sequence length="443" mass="49488">MSSAPNIGFISLGCPKNLVDSERILTELRSDGYNIIPSYENADLVIVNTCGFIDSAVQESLEAIGEALEENGKVIVTGCLGAKEDRIREVHPKVLEVTGPHSYEAVMEQVHKYVPKPAHNPYISLVPAQGVKLTPKHYAYLKISEGCDHRCTFCIIPSMRGDLDSRPITQVLDEAKRLADAGVKELLIVSQDTSAYSLDQSKENQNKTVFWNGKPIKNTLISLCEQLATLGIWVRLHYVYPYPHVDNLIPLMAEGKILPYLDIPLQHASPKILKAMKRPGSIDRTLERIKKWREICPELTLRSTFIVGFPGETEEDFQQLLDFLQEAQLDRVGCFKFSPVEGAVATDMPDQVPEEVKEERFHRFMQVQQAISAQRLQQKIGKTLPVIVDEIDEEGIIGRSMADAPEIDGVVYVDNLSNQAVSVGQVINVTITQADEYDLWGTC</sequence>
<dbReference type="CDD" id="cd01335">
    <property type="entry name" value="Radical_SAM"/>
    <property type="match status" value="1"/>
</dbReference>
<dbReference type="Gene3D" id="3.40.50.12160">
    <property type="entry name" value="Methylthiotransferase, N-terminal domain"/>
    <property type="match status" value="1"/>
</dbReference>
<protein>
    <recommendedName>
        <fullName evidence="8">Ribosomal protein uS12 methylthiotransferase RimO</fullName>
        <shortName evidence="8">uS12 MTTase</shortName>
        <shortName evidence="8">uS12 methylthiotransferase</shortName>
        <ecNumber evidence="8">2.8.4.4</ecNumber>
    </recommendedName>
    <alternativeName>
        <fullName evidence="8">Ribosomal protein uS12 (aspartate-C(3))-methylthiotransferase</fullName>
    </alternativeName>
    <alternativeName>
        <fullName evidence="8">Ribosome maturation factor RimO</fullName>
    </alternativeName>
</protein>
<evidence type="ECO:0000256" key="2">
    <source>
        <dbReference type="ARBA" id="ARBA00022490"/>
    </source>
</evidence>
<dbReference type="EMBL" id="CAAHDN010000007">
    <property type="protein sequence ID" value="VGM95266.1"/>
    <property type="molecule type" value="Genomic_DNA"/>
</dbReference>
<dbReference type="PANTHER" id="PTHR43837">
    <property type="entry name" value="RIBOSOMAL PROTEIN S12 METHYLTHIOTRANSFERASE RIMO"/>
    <property type="match status" value="1"/>
</dbReference>
<dbReference type="InterPro" id="IPR005839">
    <property type="entry name" value="Methylthiotransferase"/>
</dbReference>
<feature type="binding site" evidence="8">
    <location>
        <position position="154"/>
    </location>
    <ligand>
        <name>[4Fe-4S] cluster</name>
        <dbReference type="ChEBI" id="CHEBI:49883"/>
        <label>2</label>
        <note>4Fe-4S-S-AdoMet</note>
    </ligand>
</feature>
<evidence type="ECO:0000256" key="1">
    <source>
        <dbReference type="ARBA" id="ARBA00022485"/>
    </source>
</evidence>
<keyword evidence="1 8" id="KW-0004">4Fe-4S</keyword>
<feature type="domain" description="MTTase N-terminal" evidence="10">
    <location>
        <begin position="5"/>
        <end position="115"/>
    </location>
</feature>
<evidence type="ECO:0000256" key="7">
    <source>
        <dbReference type="ARBA" id="ARBA00023014"/>
    </source>
</evidence>
<comment type="cofactor">
    <cofactor evidence="8">
        <name>[4Fe-4S] cluster</name>
        <dbReference type="ChEBI" id="CHEBI:49883"/>
    </cofactor>
    <text evidence="8">Binds 2 [4Fe-4S] clusters. One cluster is coordinated with 3 cysteines and an exchangeable S-adenosyl-L-methionine.</text>
</comment>
<dbReference type="GO" id="GO:0103039">
    <property type="term" value="F:protein methylthiotransferase activity"/>
    <property type="evidence" value="ECO:0007669"/>
    <property type="project" value="UniProtKB-EC"/>
</dbReference>
<dbReference type="InterPro" id="IPR023404">
    <property type="entry name" value="rSAM_horseshoe"/>
</dbReference>
<keyword evidence="3 8" id="KW-0808">Transferase</keyword>
<dbReference type="GO" id="GO:0035599">
    <property type="term" value="F:aspartic acid methylthiotransferase activity"/>
    <property type="evidence" value="ECO:0007669"/>
    <property type="project" value="TreeGrafter"/>
</dbReference>
<dbReference type="PANTHER" id="PTHR43837:SF1">
    <property type="entry name" value="RIBOSOMAL PROTEIN US12 METHYLTHIOTRANSFERASE RIMO"/>
    <property type="match status" value="1"/>
</dbReference>
<evidence type="ECO:0000259" key="10">
    <source>
        <dbReference type="PROSITE" id="PS51449"/>
    </source>
</evidence>
<dbReference type="Pfam" id="PF18693">
    <property type="entry name" value="TRAM_2"/>
    <property type="match status" value="1"/>
</dbReference>
<dbReference type="InterPro" id="IPR012340">
    <property type="entry name" value="NA-bd_OB-fold"/>
</dbReference>
<dbReference type="GO" id="GO:0005840">
    <property type="term" value="C:ribosome"/>
    <property type="evidence" value="ECO:0007669"/>
    <property type="project" value="UniProtKB-KW"/>
</dbReference>
<dbReference type="InterPro" id="IPR002792">
    <property type="entry name" value="TRAM_dom"/>
</dbReference>
<dbReference type="PROSITE" id="PS51449">
    <property type="entry name" value="MTTASE_N"/>
    <property type="match status" value="1"/>
</dbReference>
<keyword evidence="5 8" id="KW-0479">Metal-binding</keyword>
<evidence type="ECO:0000313" key="12">
    <source>
        <dbReference type="EMBL" id="VGM95266.1"/>
    </source>
</evidence>
<keyword evidence="12" id="KW-0689">Ribosomal protein</keyword>
<evidence type="ECO:0000256" key="6">
    <source>
        <dbReference type="ARBA" id="ARBA00023004"/>
    </source>
</evidence>
<keyword evidence="7 8" id="KW-0411">Iron-sulfur</keyword>
<comment type="function">
    <text evidence="8">Catalyzes the methylthiolation of an aspartic acid residue of ribosomal protein uS12.</text>
</comment>
<dbReference type="NCBIfam" id="TIGR00089">
    <property type="entry name" value="MiaB/RimO family radical SAM methylthiotransferase"/>
    <property type="match status" value="1"/>
</dbReference>
<dbReference type="InterPro" id="IPR007197">
    <property type="entry name" value="rSAM"/>
</dbReference>
<dbReference type="NCBIfam" id="TIGR01125">
    <property type="entry name" value="30S ribosomal protein S12 methylthiotransferase RimO"/>
    <property type="match status" value="1"/>
</dbReference>
<dbReference type="SMART" id="SM00729">
    <property type="entry name" value="Elp3"/>
    <property type="match status" value="1"/>
</dbReference>
<evidence type="ECO:0000259" key="11">
    <source>
        <dbReference type="PROSITE" id="PS51918"/>
    </source>
</evidence>
<evidence type="ECO:0000256" key="5">
    <source>
        <dbReference type="ARBA" id="ARBA00022723"/>
    </source>
</evidence>
<dbReference type="Pfam" id="PF04055">
    <property type="entry name" value="Radical_SAM"/>
    <property type="match status" value="1"/>
</dbReference>
<dbReference type="PROSITE" id="PS51918">
    <property type="entry name" value="RADICAL_SAM"/>
    <property type="match status" value="1"/>
</dbReference>
<proteinExistence type="inferred from homology"/>
<name>A0A486XBD0_9PAST</name>
<dbReference type="InterPro" id="IPR006638">
    <property type="entry name" value="Elp3/MiaA/NifB-like_rSAM"/>
</dbReference>
<dbReference type="GO" id="GO:0046872">
    <property type="term" value="F:metal ion binding"/>
    <property type="evidence" value="ECO:0007669"/>
    <property type="project" value="UniProtKB-KW"/>
</dbReference>
<comment type="subcellular location">
    <subcellularLocation>
        <location evidence="8">Cytoplasm</location>
    </subcellularLocation>
</comment>
<dbReference type="PROSITE" id="PS01278">
    <property type="entry name" value="MTTASE_RADICAL"/>
    <property type="match status" value="1"/>
</dbReference>
<dbReference type="InterPro" id="IPR038135">
    <property type="entry name" value="Methylthiotransferase_N_sf"/>
</dbReference>